<proteinExistence type="predicted"/>
<sequence length="176" mass="20597">MLEYQTGLIVLLKGRKDYTERIASMGRMRPQSIILQEEANVRLPLSEGFTIFTALREEYSAEAYVQKNTSHLYKEIISSYLQSPIKKEKKFRAGWRTPRFEEERDIFEYVQEVEEQERRLNAQGRRRMERIENPGTKSIYTVTALEVGGSASLAYRKANWSGEASMLSIFRLDFRP</sequence>
<dbReference type="AlphaFoldDB" id="A0A0N4ZXY0"/>
<name>A0A0N4ZXY0_PARTI</name>
<accession>A0A0N4ZXY0</accession>
<protein>
    <submittedName>
        <fullName evidence="2">Uncharacterized protein</fullName>
    </submittedName>
</protein>
<evidence type="ECO:0000313" key="1">
    <source>
        <dbReference type="Proteomes" id="UP000038045"/>
    </source>
</evidence>
<dbReference type="Proteomes" id="UP000038045">
    <property type="component" value="Unplaced"/>
</dbReference>
<dbReference type="WBParaSite" id="PTRK_0001365400.1">
    <property type="protein sequence ID" value="PTRK_0001365400.1"/>
    <property type="gene ID" value="PTRK_0001365400"/>
</dbReference>
<keyword evidence="1" id="KW-1185">Reference proteome</keyword>
<evidence type="ECO:0000313" key="2">
    <source>
        <dbReference type="WBParaSite" id="PTRK_0001365400.1"/>
    </source>
</evidence>
<organism evidence="1 2">
    <name type="scientific">Parastrongyloides trichosuri</name>
    <name type="common">Possum-specific nematode worm</name>
    <dbReference type="NCBI Taxonomy" id="131310"/>
    <lineage>
        <taxon>Eukaryota</taxon>
        <taxon>Metazoa</taxon>
        <taxon>Ecdysozoa</taxon>
        <taxon>Nematoda</taxon>
        <taxon>Chromadorea</taxon>
        <taxon>Rhabditida</taxon>
        <taxon>Tylenchina</taxon>
        <taxon>Panagrolaimomorpha</taxon>
        <taxon>Strongyloidoidea</taxon>
        <taxon>Strongyloididae</taxon>
        <taxon>Parastrongyloides</taxon>
    </lineage>
</organism>
<reference evidence="2" key="1">
    <citation type="submission" date="2017-02" db="UniProtKB">
        <authorList>
            <consortium name="WormBaseParasite"/>
        </authorList>
    </citation>
    <scope>IDENTIFICATION</scope>
</reference>